<dbReference type="Pfam" id="PF00248">
    <property type="entry name" value="Aldo_ket_red"/>
    <property type="match status" value="1"/>
</dbReference>
<sequence length="332" mass="36974">MSRVIANKSVAAVGLGCMGMSEFYGDRNDTESLKTLHAALEMGYNHFDTADMYGQGHNEELVGQFVKDLGAKRDDVVIASKFGIRRDPNDKYNLIIDNSRDYVRAACEASLKRLNVEAIDIYYMHRRNPDTPIEEPMEALAELVKEGKIKAIGLSEVSVETLKRAQKVHHVEALQSEYSLWSRDIEQNILPACKELGTNFVAYSPLGRGFLTGGITQADIQKADVSKDFRAKLPRFQDENIEKNLELVAKVQEISKGLNCTPAQLALAWLLEQYDNLHVIPGTKRVKYLADNFGALNVDLTPDIVMNLSGIFASENIHGARYPQAILDGTNL</sequence>
<dbReference type="Gene3D" id="3.20.20.100">
    <property type="entry name" value="NADP-dependent oxidoreductase domain"/>
    <property type="match status" value="1"/>
</dbReference>
<dbReference type="CDD" id="cd19076">
    <property type="entry name" value="AKR_AKR13A_13D"/>
    <property type="match status" value="1"/>
</dbReference>
<dbReference type="InterPro" id="IPR020471">
    <property type="entry name" value="AKR"/>
</dbReference>
<accession>A0AAF0C3L3</accession>
<dbReference type="SUPFAM" id="SSF51430">
    <property type="entry name" value="NAD(P)-linked oxidoreductase"/>
    <property type="match status" value="1"/>
</dbReference>
<proteinExistence type="predicted"/>
<dbReference type="EMBL" id="CP059735">
    <property type="protein sequence ID" value="WDD98814.1"/>
    <property type="molecule type" value="Genomic_DNA"/>
</dbReference>
<dbReference type="Proteomes" id="UP000032568">
    <property type="component" value="Chromosome"/>
</dbReference>
<evidence type="ECO:0000313" key="4">
    <source>
        <dbReference type="Proteomes" id="UP000032568"/>
    </source>
</evidence>
<keyword evidence="4" id="KW-1185">Reference proteome</keyword>
<reference evidence="3 4" key="2">
    <citation type="journal article" date="2022" name="Mar. Drugs">
        <title>Bioassay-Guided Fractionation Leads to the Detection of Cholic Acid Generated by the Rare Thalassomonas sp.</title>
        <authorList>
            <person name="Pheiffer F."/>
            <person name="Schneider Y.K."/>
            <person name="Hansen E.H."/>
            <person name="Andersen J.H."/>
            <person name="Isaksson J."/>
            <person name="Busche T."/>
            <person name="R C."/>
            <person name="Kalinowski J."/>
            <person name="Zyl L.V."/>
            <person name="Trindade M."/>
        </authorList>
    </citation>
    <scope>NUCLEOTIDE SEQUENCE [LARGE SCALE GENOMIC DNA]</scope>
    <source>
        <strain evidence="3 4">A5K-106</strain>
    </source>
</reference>
<organism evidence="3 4">
    <name type="scientific">Thalassomonas actiniarum</name>
    <dbReference type="NCBI Taxonomy" id="485447"/>
    <lineage>
        <taxon>Bacteria</taxon>
        <taxon>Pseudomonadati</taxon>
        <taxon>Pseudomonadota</taxon>
        <taxon>Gammaproteobacteria</taxon>
        <taxon>Alteromonadales</taxon>
        <taxon>Colwelliaceae</taxon>
        <taxon>Thalassomonas</taxon>
    </lineage>
</organism>
<dbReference type="GO" id="GO:0016491">
    <property type="term" value="F:oxidoreductase activity"/>
    <property type="evidence" value="ECO:0007669"/>
    <property type="project" value="UniProtKB-KW"/>
</dbReference>
<dbReference type="InterPro" id="IPR036812">
    <property type="entry name" value="NAD(P)_OxRdtase_dom_sf"/>
</dbReference>
<evidence type="ECO:0000259" key="2">
    <source>
        <dbReference type="Pfam" id="PF00248"/>
    </source>
</evidence>
<dbReference type="KEGG" id="tact:SG35_026895"/>
<dbReference type="RefSeq" id="WP_044834209.1">
    <property type="nucleotide sequence ID" value="NZ_CP059735.1"/>
</dbReference>
<gene>
    <name evidence="3" type="ORF">SG35_026895</name>
</gene>
<evidence type="ECO:0000313" key="3">
    <source>
        <dbReference type="EMBL" id="WDD98814.1"/>
    </source>
</evidence>
<dbReference type="PANTHER" id="PTHR43625:SF40">
    <property type="entry name" value="ALDO-KETO REDUCTASE YAKC [NADP(+)]"/>
    <property type="match status" value="1"/>
</dbReference>
<dbReference type="PANTHER" id="PTHR43625">
    <property type="entry name" value="AFLATOXIN B1 ALDEHYDE REDUCTASE"/>
    <property type="match status" value="1"/>
</dbReference>
<feature type="domain" description="NADP-dependent oxidoreductase" evidence="2">
    <location>
        <begin position="13"/>
        <end position="305"/>
    </location>
</feature>
<dbReference type="InterPro" id="IPR023210">
    <property type="entry name" value="NADP_OxRdtase_dom"/>
</dbReference>
<name>A0AAF0C3L3_9GAMM</name>
<dbReference type="GO" id="GO:0005737">
    <property type="term" value="C:cytoplasm"/>
    <property type="evidence" value="ECO:0007669"/>
    <property type="project" value="TreeGrafter"/>
</dbReference>
<keyword evidence="1" id="KW-0560">Oxidoreductase</keyword>
<protein>
    <submittedName>
        <fullName evidence="3">Aldo/keto reductase</fullName>
    </submittedName>
</protein>
<reference evidence="3 4" key="1">
    <citation type="journal article" date="2015" name="Genome Announc.">
        <title>Draft Genome Sequences of Marine Isolates of Thalassomonas viridans and Thalassomonas actiniarum.</title>
        <authorList>
            <person name="Olonade I."/>
            <person name="van Zyl L.J."/>
            <person name="Trindade M."/>
        </authorList>
    </citation>
    <scope>NUCLEOTIDE SEQUENCE [LARGE SCALE GENOMIC DNA]</scope>
    <source>
        <strain evidence="3 4">A5K-106</strain>
    </source>
</reference>
<evidence type="ECO:0000256" key="1">
    <source>
        <dbReference type="ARBA" id="ARBA00023002"/>
    </source>
</evidence>
<dbReference type="InterPro" id="IPR050791">
    <property type="entry name" value="Aldo-Keto_reductase"/>
</dbReference>
<dbReference type="PRINTS" id="PR00069">
    <property type="entry name" value="ALDKETRDTASE"/>
</dbReference>
<dbReference type="AlphaFoldDB" id="A0AAF0C3L3"/>